<evidence type="ECO:0000313" key="1">
    <source>
        <dbReference type="EnsemblPlants" id="MELO3C034361.2.1"/>
    </source>
</evidence>
<dbReference type="EnsemblPlants" id="MELO3C034361.2.1">
    <property type="protein sequence ID" value="MELO3C034361.2.1"/>
    <property type="gene ID" value="MELO3C034361.2"/>
</dbReference>
<protein>
    <submittedName>
        <fullName evidence="1">Uncharacterized protein</fullName>
    </submittedName>
</protein>
<reference evidence="1" key="1">
    <citation type="submission" date="2023-03" db="UniProtKB">
        <authorList>
            <consortium name="EnsemblPlants"/>
        </authorList>
    </citation>
    <scope>IDENTIFICATION</scope>
</reference>
<name>A0A9I9EIV4_CUCME</name>
<accession>A0A9I9EIV4</accession>
<dbReference type="AlphaFoldDB" id="A0A9I9EIV4"/>
<sequence>MEFIKIRTTFLNVASEPHDSLPDIVYSLVWILEDRNRATSSITTNVAIKLSITNFVLHRDLKIDTRKSYSQAELDEVRG</sequence>
<organism evidence="1">
    <name type="scientific">Cucumis melo</name>
    <name type="common">Muskmelon</name>
    <dbReference type="NCBI Taxonomy" id="3656"/>
    <lineage>
        <taxon>Eukaryota</taxon>
        <taxon>Viridiplantae</taxon>
        <taxon>Streptophyta</taxon>
        <taxon>Embryophyta</taxon>
        <taxon>Tracheophyta</taxon>
        <taxon>Spermatophyta</taxon>
        <taxon>Magnoliopsida</taxon>
        <taxon>eudicotyledons</taxon>
        <taxon>Gunneridae</taxon>
        <taxon>Pentapetalae</taxon>
        <taxon>rosids</taxon>
        <taxon>fabids</taxon>
        <taxon>Cucurbitales</taxon>
        <taxon>Cucurbitaceae</taxon>
        <taxon>Benincaseae</taxon>
        <taxon>Cucumis</taxon>
    </lineage>
</organism>
<proteinExistence type="predicted"/>
<dbReference type="Gramene" id="MELO3C034361.2.1">
    <property type="protein sequence ID" value="MELO3C034361.2.1"/>
    <property type="gene ID" value="MELO3C034361.2"/>
</dbReference>